<reference evidence="1 2" key="1">
    <citation type="journal article" date="2012" name="PLoS Pathog.">
        <title>Diverse lifestyles and strategies of plant pathogenesis encoded in the genomes of eighteen Dothideomycetes fungi.</title>
        <authorList>
            <person name="Ohm R.A."/>
            <person name="Feau N."/>
            <person name="Henrissat B."/>
            <person name="Schoch C.L."/>
            <person name="Horwitz B.A."/>
            <person name="Barry K.W."/>
            <person name="Condon B.J."/>
            <person name="Copeland A.C."/>
            <person name="Dhillon B."/>
            <person name="Glaser F."/>
            <person name="Hesse C.N."/>
            <person name="Kosti I."/>
            <person name="LaButti K."/>
            <person name="Lindquist E.A."/>
            <person name="Lucas S."/>
            <person name="Salamov A.A."/>
            <person name="Bradshaw R.E."/>
            <person name="Ciuffetti L."/>
            <person name="Hamelin R.C."/>
            <person name="Kema G.H.J."/>
            <person name="Lawrence C."/>
            <person name="Scott J.A."/>
            <person name="Spatafora J.W."/>
            <person name="Turgeon B.G."/>
            <person name="de Wit P.J.G.M."/>
            <person name="Zhong S."/>
            <person name="Goodwin S.B."/>
            <person name="Grigoriev I.V."/>
        </authorList>
    </citation>
    <scope>NUCLEOTIDE SEQUENCE [LARGE SCALE GENOMIC DNA]</scope>
    <source>
        <strain evidence="1 2">UAMH 10762</strain>
    </source>
</reference>
<dbReference type="Proteomes" id="UP000011761">
    <property type="component" value="Unassembled WGS sequence"/>
</dbReference>
<evidence type="ECO:0000313" key="1">
    <source>
        <dbReference type="EMBL" id="EMC94086.1"/>
    </source>
</evidence>
<gene>
    <name evidence="1" type="ORF">BAUCODRAFT_220328</name>
</gene>
<name>M2MC61_BAUPA</name>
<sequence>MPTLLSAVEARRLPLLFDCSLQRQSVNVGKCGISHDHLLTDGTCGQRIDNCSLWPAQMRGCVLLTLRFLLFQYVGYTFVYSAP</sequence>
<dbReference type="KEGG" id="bcom:BAUCODRAFT_220328"/>
<evidence type="ECO:0000313" key="2">
    <source>
        <dbReference type="Proteomes" id="UP000011761"/>
    </source>
</evidence>
<accession>M2MC61</accession>
<dbReference type="EMBL" id="KB445559">
    <property type="protein sequence ID" value="EMC94086.1"/>
    <property type="molecule type" value="Genomic_DNA"/>
</dbReference>
<dbReference type="RefSeq" id="XP_007679026.1">
    <property type="nucleotide sequence ID" value="XM_007680836.1"/>
</dbReference>
<proteinExistence type="predicted"/>
<protein>
    <submittedName>
        <fullName evidence="1">Uncharacterized protein</fullName>
    </submittedName>
</protein>
<dbReference type="GeneID" id="19109850"/>
<dbReference type="AlphaFoldDB" id="M2MC61"/>
<keyword evidence="2" id="KW-1185">Reference proteome</keyword>
<organism evidence="1 2">
    <name type="scientific">Baudoinia panamericana (strain UAMH 10762)</name>
    <name type="common">Angels' share fungus</name>
    <name type="synonym">Baudoinia compniacensis (strain UAMH 10762)</name>
    <dbReference type="NCBI Taxonomy" id="717646"/>
    <lineage>
        <taxon>Eukaryota</taxon>
        <taxon>Fungi</taxon>
        <taxon>Dikarya</taxon>
        <taxon>Ascomycota</taxon>
        <taxon>Pezizomycotina</taxon>
        <taxon>Dothideomycetes</taxon>
        <taxon>Dothideomycetidae</taxon>
        <taxon>Mycosphaerellales</taxon>
        <taxon>Teratosphaeriaceae</taxon>
        <taxon>Baudoinia</taxon>
    </lineage>
</organism>
<dbReference type="HOGENOM" id="CLU_2542223_0_0_1"/>